<feature type="domain" description="Proteasome activator Blm10 middle HEAT repeats region" evidence="10">
    <location>
        <begin position="400"/>
        <end position="934"/>
    </location>
</feature>
<keyword evidence="13" id="KW-1185">Reference proteome</keyword>
<dbReference type="SUPFAM" id="SSF48371">
    <property type="entry name" value="ARM repeat"/>
    <property type="match status" value="2"/>
</dbReference>
<dbReference type="STRING" id="1330018.A0A167RG61"/>
<comment type="subcellular location">
    <subcellularLocation>
        <location evidence="2">Cytoplasm</location>
    </subcellularLocation>
    <subcellularLocation>
        <location evidence="1">Nucleus speckle</location>
    </subcellularLocation>
</comment>
<evidence type="ECO:0000313" key="12">
    <source>
        <dbReference type="EMBL" id="KZP00872.1"/>
    </source>
</evidence>
<dbReference type="Gene3D" id="1.25.10.10">
    <property type="entry name" value="Leucine-rich Repeat Variant"/>
    <property type="match status" value="1"/>
</dbReference>
<protein>
    <recommendedName>
        <fullName evidence="14">ARM repeat-containing protein</fullName>
    </recommendedName>
</protein>
<dbReference type="GO" id="GO:0005829">
    <property type="term" value="C:cytosol"/>
    <property type="evidence" value="ECO:0007669"/>
    <property type="project" value="TreeGrafter"/>
</dbReference>
<feature type="domain" description="Proteasome activator complex subunit 4-like HEAT repeat-like" evidence="11">
    <location>
        <begin position="1422"/>
        <end position="1574"/>
    </location>
</feature>
<dbReference type="EMBL" id="KV417268">
    <property type="protein sequence ID" value="KZP00872.1"/>
    <property type="molecule type" value="Genomic_DNA"/>
</dbReference>
<evidence type="ECO:0000256" key="4">
    <source>
        <dbReference type="ARBA" id="ARBA00022490"/>
    </source>
</evidence>
<dbReference type="GO" id="GO:0016607">
    <property type="term" value="C:nuclear speck"/>
    <property type="evidence" value="ECO:0007669"/>
    <property type="project" value="UniProtKB-SubCell"/>
</dbReference>
<dbReference type="PANTHER" id="PTHR32170">
    <property type="entry name" value="PROTEASOME ACTIVATOR COMPLEX SUBUNIT 4"/>
    <property type="match status" value="1"/>
</dbReference>
<dbReference type="InterPro" id="IPR032430">
    <property type="entry name" value="Blm10_mid"/>
</dbReference>
<name>A0A167RG61_CALVF</name>
<accession>A0A167RG61</accession>
<evidence type="ECO:0000259" key="9">
    <source>
        <dbReference type="Pfam" id="PF11919"/>
    </source>
</evidence>
<keyword evidence="5" id="KW-0677">Repeat</keyword>
<evidence type="ECO:0000256" key="7">
    <source>
        <dbReference type="ARBA" id="ARBA00023204"/>
    </source>
</evidence>
<dbReference type="GO" id="GO:0006281">
    <property type="term" value="P:DNA repair"/>
    <property type="evidence" value="ECO:0007669"/>
    <property type="project" value="UniProtKB-KW"/>
</dbReference>
<dbReference type="InterPro" id="IPR011989">
    <property type="entry name" value="ARM-like"/>
</dbReference>
<evidence type="ECO:0008006" key="14">
    <source>
        <dbReference type="Google" id="ProtNLM"/>
    </source>
</evidence>
<keyword evidence="8" id="KW-0539">Nucleus</keyword>
<evidence type="ECO:0000256" key="2">
    <source>
        <dbReference type="ARBA" id="ARBA00004496"/>
    </source>
</evidence>
<evidence type="ECO:0000313" key="13">
    <source>
        <dbReference type="Proteomes" id="UP000076738"/>
    </source>
</evidence>
<gene>
    <name evidence="12" type="ORF">CALVIDRAFT_533211</name>
</gene>
<dbReference type="OrthoDB" id="17907at2759"/>
<keyword evidence="7" id="KW-0234">DNA repair</keyword>
<evidence type="ECO:0000256" key="3">
    <source>
        <dbReference type="ARBA" id="ARBA00005739"/>
    </source>
</evidence>
<dbReference type="Proteomes" id="UP000076738">
    <property type="component" value="Unassembled WGS sequence"/>
</dbReference>
<dbReference type="GO" id="GO:0010499">
    <property type="term" value="P:proteasomal ubiquitin-independent protein catabolic process"/>
    <property type="evidence" value="ECO:0007669"/>
    <property type="project" value="TreeGrafter"/>
</dbReference>
<dbReference type="InterPro" id="IPR021843">
    <property type="entry name" value="PSME4_C"/>
</dbReference>
<dbReference type="PANTHER" id="PTHR32170:SF3">
    <property type="entry name" value="PROTEASOME ACTIVATOR COMPLEX SUBUNIT 4"/>
    <property type="match status" value="1"/>
</dbReference>
<dbReference type="Pfam" id="PF16507">
    <property type="entry name" value="HEAT_PSME4_mid"/>
    <property type="match status" value="1"/>
</dbReference>
<evidence type="ECO:0000259" key="10">
    <source>
        <dbReference type="Pfam" id="PF16507"/>
    </source>
</evidence>
<evidence type="ECO:0000256" key="5">
    <source>
        <dbReference type="ARBA" id="ARBA00022737"/>
    </source>
</evidence>
<keyword evidence="4" id="KW-0963">Cytoplasm</keyword>
<proteinExistence type="inferred from homology"/>
<dbReference type="Pfam" id="PF11919">
    <property type="entry name" value="PSME4_C"/>
    <property type="match status" value="1"/>
</dbReference>
<dbReference type="GO" id="GO:0016504">
    <property type="term" value="F:peptidase activator activity"/>
    <property type="evidence" value="ECO:0007669"/>
    <property type="project" value="InterPro"/>
</dbReference>
<comment type="similarity">
    <text evidence="3">Belongs to the BLM10 family.</text>
</comment>
<evidence type="ECO:0000259" key="11">
    <source>
        <dbReference type="Pfam" id="PF23096"/>
    </source>
</evidence>
<keyword evidence="6" id="KW-0227">DNA damage</keyword>
<organism evidence="12 13">
    <name type="scientific">Calocera viscosa (strain TUFC12733)</name>
    <dbReference type="NCBI Taxonomy" id="1330018"/>
    <lineage>
        <taxon>Eukaryota</taxon>
        <taxon>Fungi</taxon>
        <taxon>Dikarya</taxon>
        <taxon>Basidiomycota</taxon>
        <taxon>Agaricomycotina</taxon>
        <taxon>Dacrymycetes</taxon>
        <taxon>Dacrymycetales</taxon>
        <taxon>Dacrymycetaceae</taxon>
        <taxon>Calocera</taxon>
    </lineage>
</organism>
<dbReference type="InterPro" id="IPR016024">
    <property type="entry name" value="ARM-type_fold"/>
</dbReference>
<dbReference type="InterPro" id="IPR035309">
    <property type="entry name" value="PSME4"/>
</dbReference>
<evidence type="ECO:0000256" key="6">
    <source>
        <dbReference type="ARBA" id="ARBA00022763"/>
    </source>
</evidence>
<feature type="domain" description="Proteasome activator complex subunit 4 C-terminal" evidence="9">
    <location>
        <begin position="1871"/>
        <end position="1957"/>
    </location>
</feature>
<dbReference type="InterPro" id="IPR055455">
    <property type="entry name" value="HEAT_PSME4"/>
</dbReference>
<evidence type="ECO:0000256" key="1">
    <source>
        <dbReference type="ARBA" id="ARBA00004324"/>
    </source>
</evidence>
<evidence type="ECO:0000256" key="8">
    <source>
        <dbReference type="ARBA" id="ARBA00023242"/>
    </source>
</evidence>
<sequence>MTTSRKRTWEEKWAHDSALLPYPREPNEVMQERLDLYLRRLAQATLAKDYDPGVLQADAMIVYWISLKYPLPKEKRVELCKLYYELAVTPGMPFAVVSVSVDRLSTLMRSKNDITIDDLRLPWKPIYTYLKKNTFLNRRQFELNSMPLQFGNLAETCKRFFHPIETDEMLNAFVPGIIGAHLDTILEAQYYMSAFLPQTHPSSWLPMIFKLWEAFNSNVWDARTFQILSQLAELHVDPTVSDPKRIREIPDDAREEGEERVVWEKEPTPKGAWKGLYKDVGIFDDEQWNFMMIKCMATMSIPLADTGSLATGTSTDTQASFEIGRLPPPVWEIHSLARIIVYSMSRDGPVSASSGFSTPQISTPGPSHKTNGLLRDVFKPQQPAKIKTYLAGSKALDSFARLIVSTESFFHPSNSGSWTGNLSALVRHVVNQFSKRWAEEQDPECKTPPHRRLTTDMRRELVVTVKTVVLLAMFSKDPTIFDHVMSTIKCVCSMEPEIMIEPILERAGDALETLTETDRTTAVISALSACGPALVTRAIFPAGAKHLLTILELCVPGIDLNDPTKTQLTTSFLLEVLQHIKIGDLTVPEVPLENGAEGSDDEMKAVRSPTMPTVSLEAIAGGGDPISPIIEVAEEDEEDKLLRESTSRFSTWLSSFFGRVFLMMDNLPEDPEGASEDPLLETVFAVCNQICIHLSDPLFDFVLNLVFDYVTQNVRPNAAGSINSLIACVANGNPPKTMALFMPHCERVIRNELENGASSIRSTQWGNLRSSDATFHWNLGLLRGLMDGNGRSLLPYKDQLLLLLRLLRDKSFSKHGYTWTGELLSDLLLALSHTYPQNTWFVNRDTWESVDFKLNHHRSWGKNYAPQEVTVEWHVPNEEEVDLCLQIMRELVEPTLSSLKQLFDEGVVRDAVWRNDVCRYLCFVRNGFTGIQTLWKEIVSEEEAIAISAEGDVLDEIPEFITHGSPIESGFPLDDPKDPRYRFVGALKEDFGTFLHAASLFLREHGDENAVDPVQMIVLAIATYFLEYGEAAEDYKTVQEKYMNEKRIARLVPVQKLWPRMVWVRRARLLHAGRLRWNSLERRQSKLEHKLVMDILEWGLWSFPSIRASAQNTLSMICVGFDGIRNRCFPTLYEALQPGVDVDRMKGALYTLNMPNFARYACSEPQKTPEFVQALFGCQHQEKPSIQNCVAALADNAVNTIVEPNNLIYLLDTLKADRAAKRLLAVVTPEADCDALIKKCLDNRVRRMQKIESCIHATIDVLLRVATSQSTHWKYSIMAVRFLRTLTRRDAPANALWTEWLFKAVVNPNPRVRYYAQRSIQKTLRFIKFRTFCPTPYDLVISRSRNPYKRIVHPKKTNEYTTEYLNAFKVPIKEEDAPHIELQDKASSGWIAWKDDDTRYVLPKVSSHISEWEEASRPAVNAVSAAVLDENFWKQYAAYLSEETQSESTSPDAIFCIKSIFQLLGDGPLKVMKPVLDELLASDDMNKQRAAAEFLAGVVTGSKHWSLESQKSLWDWLETQLPITFKSIKTDTLGIWCSFITTVATNRDPRRLQPLIDYIIANGLEVDFNNQSSFEVVKKESFVRAIDADLGWRFSAWAGEFFERYWEEVGSQHEEVRTYISEAFTLYVKLKWRPRLSAPTAEAFVRECRDPSPQRDVMGLQSGYKLDDLLSLIEKLPGWREERLHGAMAPYSTYDKVAGTIVRFLFGMLHDINAAMAFQYILPLVPELFRMLIMEDSVDLAARAAMLLIRMNGVPMPRHTLSTVLDILFDVIRTSTSWKIRLYAIPGLQVLYFRQLPSLSDETVEDILAVLEDSLMDEVVEVRQAGSDTLSGILRCSSRQSVISFKDRFILRAEVTPIPQRSDPGFASAVRTVHSAILGISALLGAYPYTVPSWCPDLMIFLEKHAYDPIPISTTITETARTFRKTHIDTWREDKDKFNEDQLSALSTLITGSSYYA</sequence>
<dbReference type="Pfam" id="PF23096">
    <property type="entry name" value="HEAT_PSME4"/>
    <property type="match status" value="1"/>
</dbReference>
<dbReference type="GO" id="GO:0070628">
    <property type="term" value="F:proteasome binding"/>
    <property type="evidence" value="ECO:0007669"/>
    <property type="project" value="InterPro"/>
</dbReference>
<reference evidence="12 13" key="1">
    <citation type="journal article" date="2016" name="Mol. Biol. Evol.">
        <title>Comparative Genomics of Early-Diverging Mushroom-Forming Fungi Provides Insights into the Origins of Lignocellulose Decay Capabilities.</title>
        <authorList>
            <person name="Nagy L.G."/>
            <person name="Riley R."/>
            <person name="Tritt A."/>
            <person name="Adam C."/>
            <person name="Daum C."/>
            <person name="Floudas D."/>
            <person name="Sun H."/>
            <person name="Yadav J.S."/>
            <person name="Pangilinan J."/>
            <person name="Larsson K.H."/>
            <person name="Matsuura K."/>
            <person name="Barry K."/>
            <person name="Labutti K."/>
            <person name="Kuo R."/>
            <person name="Ohm R.A."/>
            <person name="Bhattacharya S.S."/>
            <person name="Shirouzu T."/>
            <person name="Yoshinaga Y."/>
            <person name="Martin F.M."/>
            <person name="Grigoriev I.V."/>
            <person name="Hibbett D.S."/>
        </authorList>
    </citation>
    <scope>NUCLEOTIDE SEQUENCE [LARGE SCALE GENOMIC DNA]</scope>
    <source>
        <strain evidence="12 13">TUFC12733</strain>
    </source>
</reference>